<feature type="binding site" evidence="6">
    <location>
        <begin position="127"/>
        <end position="132"/>
    </location>
    <ligand>
        <name>S-adenosyl-L-methionine</name>
        <dbReference type="ChEBI" id="CHEBI:59789"/>
    </ligand>
</feature>
<evidence type="ECO:0000256" key="1">
    <source>
        <dbReference type="ARBA" id="ARBA00022552"/>
    </source>
</evidence>
<keyword evidence="1 6" id="KW-0698">rRNA processing</keyword>
<evidence type="ECO:0000313" key="7">
    <source>
        <dbReference type="EMBL" id="TQQ84547.1"/>
    </source>
</evidence>
<evidence type="ECO:0000256" key="3">
    <source>
        <dbReference type="ARBA" id="ARBA00022679"/>
    </source>
</evidence>
<dbReference type="HAMAP" id="MF_00658">
    <property type="entry name" value="23SrRNA_methyltr_H"/>
    <property type="match status" value="1"/>
</dbReference>
<comment type="subcellular location">
    <subcellularLocation>
        <location evidence="6">Cytoplasm</location>
    </subcellularLocation>
</comment>
<dbReference type="SUPFAM" id="SSF75217">
    <property type="entry name" value="alpha/beta knot"/>
    <property type="match status" value="1"/>
</dbReference>
<keyword evidence="4 6" id="KW-0949">S-adenosyl-L-methionine</keyword>
<dbReference type="NCBIfam" id="NF000985">
    <property type="entry name" value="PRK00103.1-3"/>
    <property type="match status" value="1"/>
</dbReference>
<gene>
    <name evidence="6 7" type="primary">rlmH</name>
    <name evidence="7" type="ORF">EXD82_06035</name>
</gene>
<name>A0A544QV42_9FIRM</name>
<comment type="subunit">
    <text evidence="6">Homodimer.</text>
</comment>
<dbReference type="InterPro" id="IPR029028">
    <property type="entry name" value="Alpha/beta_knot_MTases"/>
</dbReference>
<reference evidence="7 8" key="1">
    <citation type="submission" date="2019-02" db="EMBL/GenBank/DDBJ databases">
        <title>Peptostreptococcaceae bacterium ZHW00191 nov., a new bacterium isolated from the human gut.</title>
        <authorList>
            <person name="Zhou H.-W."/>
            <person name="Chen X.-J."/>
        </authorList>
    </citation>
    <scope>NUCLEOTIDE SEQUENCE [LARGE SCALE GENOMIC DNA]</scope>
    <source>
        <strain evidence="7 8">ZHW00191</strain>
    </source>
</reference>
<dbReference type="EC" id="2.1.1.177" evidence="6"/>
<accession>A0A544QV42</accession>
<proteinExistence type="inferred from homology"/>
<dbReference type="PANTHER" id="PTHR33603">
    <property type="entry name" value="METHYLTRANSFERASE"/>
    <property type="match status" value="1"/>
</dbReference>
<evidence type="ECO:0000256" key="6">
    <source>
        <dbReference type="HAMAP-Rule" id="MF_00658"/>
    </source>
</evidence>
<organism evidence="7 8">
    <name type="scientific">Peptacetobacter hominis</name>
    <dbReference type="NCBI Taxonomy" id="2743610"/>
    <lineage>
        <taxon>Bacteria</taxon>
        <taxon>Bacillati</taxon>
        <taxon>Bacillota</taxon>
        <taxon>Clostridia</taxon>
        <taxon>Peptostreptococcales</taxon>
        <taxon>Peptostreptococcaceae</taxon>
        <taxon>Peptacetobacter</taxon>
    </lineage>
</organism>
<keyword evidence="3 6" id="KW-0808">Transferase</keyword>
<dbReference type="RefSeq" id="WP_142536022.1">
    <property type="nucleotide sequence ID" value="NZ_SGJB01000009.1"/>
</dbReference>
<evidence type="ECO:0000256" key="5">
    <source>
        <dbReference type="ARBA" id="ARBA00038303"/>
    </source>
</evidence>
<protein>
    <recommendedName>
        <fullName evidence="6">Ribosomal RNA large subunit methyltransferase H</fullName>
        <ecNumber evidence="6">2.1.1.177</ecNumber>
    </recommendedName>
    <alternativeName>
        <fullName evidence="6">23S rRNA (pseudouridine1915-N3)-methyltransferase</fullName>
    </alternativeName>
    <alternativeName>
        <fullName evidence="6">23S rRNA m3Psi1915 methyltransferase</fullName>
    </alternativeName>
    <alternativeName>
        <fullName evidence="6">rRNA (pseudouridine-N3-)-methyltransferase RlmH</fullName>
    </alternativeName>
</protein>
<dbReference type="Proteomes" id="UP000317863">
    <property type="component" value="Unassembled WGS sequence"/>
</dbReference>
<dbReference type="Pfam" id="PF02590">
    <property type="entry name" value="SPOUT_MTase"/>
    <property type="match status" value="1"/>
</dbReference>
<dbReference type="PANTHER" id="PTHR33603:SF1">
    <property type="entry name" value="RIBOSOMAL RNA LARGE SUBUNIT METHYLTRANSFERASE H"/>
    <property type="match status" value="1"/>
</dbReference>
<dbReference type="InterPro" id="IPR003742">
    <property type="entry name" value="RlmH-like"/>
</dbReference>
<dbReference type="EMBL" id="SGJB01000009">
    <property type="protein sequence ID" value="TQQ84547.1"/>
    <property type="molecule type" value="Genomic_DNA"/>
</dbReference>
<dbReference type="InterPro" id="IPR029026">
    <property type="entry name" value="tRNA_m1G_MTases_N"/>
</dbReference>
<dbReference type="OrthoDB" id="9806643at2"/>
<dbReference type="GO" id="GO:0070038">
    <property type="term" value="F:rRNA (pseudouridine-N3-)-methyltransferase activity"/>
    <property type="evidence" value="ECO:0007669"/>
    <property type="project" value="UniProtKB-UniRule"/>
</dbReference>
<sequence>MNITVIGVGKIKEKYLKLGIDEFSKRLSKYCKLDIVELDDEKASEKLSEKEMIMVKDKEGKRILSKIKDNSYVIALAIDGKNLSSEELADKISDLAVRGNSSITFVIGGSLGLSDEVMKRADYKLSFSKMTFPHQLMRLILLEQVYRAFRINNNEPYHK</sequence>
<comment type="similarity">
    <text evidence="5 6">Belongs to the RNA methyltransferase RlmH family.</text>
</comment>
<keyword evidence="2 6" id="KW-0489">Methyltransferase</keyword>
<dbReference type="NCBIfam" id="TIGR00246">
    <property type="entry name" value="tRNA_RlmH_YbeA"/>
    <property type="match status" value="1"/>
</dbReference>
<dbReference type="Gene3D" id="3.40.1280.10">
    <property type="match status" value="1"/>
</dbReference>
<comment type="catalytic activity">
    <reaction evidence="6">
        <text>pseudouridine(1915) in 23S rRNA + S-adenosyl-L-methionine = N(3)-methylpseudouridine(1915) in 23S rRNA + S-adenosyl-L-homocysteine + H(+)</text>
        <dbReference type="Rhea" id="RHEA:42752"/>
        <dbReference type="Rhea" id="RHEA-COMP:10221"/>
        <dbReference type="Rhea" id="RHEA-COMP:10222"/>
        <dbReference type="ChEBI" id="CHEBI:15378"/>
        <dbReference type="ChEBI" id="CHEBI:57856"/>
        <dbReference type="ChEBI" id="CHEBI:59789"/>
        <dbReference type="ChEBI" id="CHEBI:65314"/>
        <dbReference type="ChEBI" id="CHEBI:74486"/>
        <dbReference type="EC" id="2.1.1.177"/>
    </reaction>
</comment>
<comment type="caution">
    <text evidence="7">The sequence shown here is derived from an EMBL/GenBank/DDBJ whole genome shotgun (WGS) entry which is preliminary data.</text>
</comment>
<evidence type="ECO:0000256" key="4">
    <source>
        <dbReference type="ARBA" id="ARBA00022691"/>
    </source>
</evidence>
<dbReference type="PIRSF" id="PIRSF004505">
    <property type="entry name" value="MT_bac"/>
    <property type="match status" value="1"/>
</dbReference>
<evidence type="ECO:0000313" key="8">
    <source>
        <dbReference type="Proteomes" id="UP000317863"/>
    </source>
</evidence>
<feature type="binding site" evidence="6">
    <location>
        <position position="76"/>
    </location>
    <ligand>
        <name>S-adenosyl-L-methionine</name>
        <dbReference type="ChEBI" id="CHEBI:59789"/>
    </ligand>
</feature>
<keyword evidence="8" id="KW-1185">Reference proteome</keyword>
<dbReference type="GO" id="GO:0005737">
    <property type="term" value="C:cytoplasm"/>
    <property type="evidence" value="ECO:0007669"/>
    <property type="project" value="UniProtKB-SubCell"/>
</dbReference>
<comment type="function">
    <text evidence="6">Specifically methylates the pseudouridine at position 1915 (m3Psi1915) in 23S rRNA.</text>
</comment>
<evidence type="ECO:0000256" key="2">
    <source>
        <dbReference type="ARBA" id="ARBA00022603"/>
    </source>
</evidence>
<keyword evidence="6" id="KW-0963">Cytoplasm</keyword>
<dbReference type="CDD" id="cd18081">
    <property type="entry name" value="RlmH-like"/>
    <property type="match status" value="1"/>
</dbReference>
<feature type="binding site" evidence="6">
    <location>
        <position position="108"/>
    </location>
    <ligand>
        <name>S-adenosyl-L-methionine</name>
        <dbReference type="ChEBI" id="CHEBI:59789"/>
    </ligand>
</feature>
<dbReference type="AlphaFoldDB" id="A0A544QV42"/>